<dbReference type="Pfam" id="PF13519">
    <property type="entry name" value="VWA_2"/>
    <property type="match status" value="1"/>
</dbReference>
<accession>C0QP91</accession>
<feature type="transmembrane region" description="Helical" evidence="1">
    <location>
        <begin position="276"/>
        <end position="295"/>
    </location>
</feature>
<dbReference type="eggNOG" id="COG2304">
    <property type="taxonomic scope" value="Bacteria"/>
</dbReference>
<feature type="transmembrane region" description="Helical" evidence="1">
    <location>
        <begin position="48"/>
        <end position="73"/>
    </location>
</feature>
<evidence type="ECO:0000313" key="4">
    <source>
        <dbReference type="Proteomes" id="UP000001366"/>
    </source>
</evidence>
<dbReference type="PANTHER" id="PTHR10579">
    <property type="entry name" value="CALCIUM-ACTIVATED CHLORIDE CHANNEL REGULATOR"/>
    <property type="match status" value="1"/>
</dbReference>
<dbReference type="AlphaFoldDB" id="C0QP91"/>
<organism evidence="3 4">
    <name type="scientific">Persephonella marina (strain DSM 14350 / EX-H1)</name>
    <dbReference type="NCBI Taxonomy" id="123214"/>
    <lineage>
        <taxon>Bacteria</taxon>
        <taxon>Pseudomonadati</taxon>
        <taxon>Aquificota</taxon>
        <taxon>Aquificia</taxon>
        <taxon>Aquificales</taxon>
        <taxon>Hydrogenothermaceae</taxon>
        <taxon>Persephonella</taxon>
    </lineage>
</organism>
<dbReference type="SMART" id="SM00327">
    <property type="entry name" value="VWA"/>
    <property type="match status" value="1"/>
</dbReference>
<name>C0QP91_PERMH</name>
<sequence>MGIEFKYLFASLIGLIVIICVIICSIYIKSRKIVLFPHLNLFGEPKRFIVRYIPFLVILLTVLVTILAMHPFVKEHLYSEKRVYNIIIALDVSNSMKEKNKLKISKEILRDFLLKRDEEDRIGILVFDNLPFRLMPLTSDRGALLRVISIIRPAMVDVGGTAMYDGLVEALNMFMKDRRNKIIILLTDGGDINSKYTLEDVVRFNQDIGAKIYTIGVSSGMNFYVLERLSEATGGKAFFVTKDYQKALRSVFDEINRLEPSYIQEYRFDVEKPVDFYIKVAAVFVVFLILLKILLTPLREKVNV</sequence>
<dbReference type="InterPro" id="IPR051266">
    <property type="entry name" value="CLCR"/>
</dbReference>
<dbReference type="InterPro" id="IPR002035">
    <property type="entry name" value="VWF_A"/>
</dbReference>
<dbReference type="Gene3D" id="3.40.50.410">
    <property type="entry name" value="von Willebrand factor, type A domain"/>
    <property type="match status" value="1"/>
</dbReference>
<dbReference type="OrthoDB" id="9781333at2"/>
<gene>
    <name evidence="3" type="ordered locus">PERMA_0699</name>
</gene>
<feature type="domain" description="VWFA" evidence="2">
    <location>
        <begin position="85"/>
        <end position="255"/>
    </location>
</feature>
<proteinExistence type="predicted"/>
<reference evidence="3 4" key="1">
    <citation type="journal article" date="2009" name="J. Bacteriol.">
        <title>Complete and draft genome sequences of six members of the Aquificales.</title>
        <authorList>
            <person name="Reysenbach A.L."/>
            <person name="Hamamura N."/>
            <person name="Podar M."/>
            <person name="Griffiths E."/>
            <person name="Ferreira S."/>
            <person name="Hochstein R."/>
            <person name="Heidelberg J."/>
            <person name="Johnson J."/>
            <person name="Mead D."/>
            <person name="Pohorille A."/>
            <person name="Sarmiento M."/>
            <person name="Schweighofer K."/>
            <person name="Seshadri R."/>
            <person name="Voytek M.A."/>
        </authorList>
    </citation>
    <scope>NUCLEOTIDE SEQUENCE [LARGE SCALE GENOMIC DNA]</scope>
    <source>
        <strain evidence="4">DSM 14350 / EX-H1</strain>
    </source>
</reference>
<dbReference type="RefSeq" id="WP_012676351.1">
    <property type="nucleotide sequence ID" value="NC_012440.1"/>
</dbReference>
<dbReference type="Proteomes" id="UP000001366">
    <property type="component" value="Chromosome"/>
</dbReference>
<evidence type="ECO:0000313" key="3">
    <source>
        <dbReference type="EMBL" id="ACO04113.1"/>
    </source>
</evidence>
<dbReference type="EMBL" id="CP001230">
    <property type="protein sequence ID" value="ACO04113.1"/>
    <property type="molecule type" value="Genomic_DNA"/>
</dbReference>
<dbReference type="SUPFAM" id="SSF53300">
    <property type="entry name" value="vWA-like"/>
    <property type="match status" value="1"/>
</dbReference>
<protein>
    <submittedName>
        <fullName evidence="3">Putative von Willebrand factor type A domain protein</fullName>
    </submittedName>
</protein>
<keyword evidence="1" id="KW-0812">Transmembrane</keyword>
<dbReference type="KEGG" id="pmx:PERMA_0699"/>
<dbReference type="PROSITE" id="PS50234">
    <property type="entry name" value="VWFA"/>
    <property type="match status" value="1"/>
</dbReference>
<keyword evidence="1" id="KW-1133">Transmembrane helix</keyword>
<dbReference type="HOGENOM" id="CLU_914830_0_0_0"/>
<dbReference type="InterPro" id="IPR036465">
    <property type="entry name" value="vWFA_dom_sf"/>
</dbReference>
<dbReference type="PaxDb" id="123214-PERMA_0699"/>
<dbReference type="STRING" id="123214.PERMA_0699"/>
<keyword evidence="4" id="KW-1185">Reference proteome</keyword>
<feature type="transmembrane region" description="Helical" evidence="1">
    <location>
        <begin position="7"/>
        <end position="28"/>
    </location>
</feature>
<keyword evidence="1" id="KW-0472">Membrane</keyword>
<evidence type="ECO:0000259" key="2">
    <source>
        <dbReference type="PROSITE" id="PS50234"/>
    </source>
</evidence>
<evidence type="ECO:0000256" key="1">
    <source>
        <dbReference type="SAM" id="Phobius"/>
    </source>
</evidence>
<dbReference type="PANTHER" id="PTHR10579:SF43">
    <property type="entry name" value="ZINC FINGER (C3HC4-TYPE RING FINGER) FAMILY PROTEIN"/>
    <property type="match status" value="1"/>
</dbReference>